<organism evidence="1 2">
    <name type="scientific">Camelus dromedarius</name>
    <name type="common">Dromedary</name>
    <name type="synonym">Arabian camel</name>
    <dbReference type="NCBI Taxonomy" id="9838"/>
    <lineage>
        <taxon>Eukaryota</taxon>
        <taxon>Metazoa</taxon>
        <taxon>Chordata</taxon>
        <taxon>Craniata</taxon>
        <taxon>Vertebrata</taxon>
        <taxon>Euteleostomi</taxon>
        <taxon>Mammalia</taxon>
        <taxon>Eutheria</taxon>
        <taxon>Laurasiatheria</taxon>
        <taxon>Artiodactyla</taxon>
        <taxon>Tylopoda</taxon>
        <taxon>Camelidae</taxon>
        <taxon>Camelus</taxon>
    </lineage>
</organism>
<evidence type="ECO:0000313" key="2">
    <source>
        <dbReference type="Proteomes" id="UP000299084"/>
    </source>
</evidence>
<keyword evidence="2" id="KW-1185">Reference proteome</keyword>
<gene>
    <name evidence="1" type="ORF">Cadr_000019058</name>
</gene>
<accession>A0A5N4D239</accession>
<dbReference type="AlphaFoldDB" id="A0A5N4D239"/>
<protein>
    <submittedName>
        <fullName evidence="1">Uncharacterized protein</fullName>
    </submittedName>
</protein>
<reference evidence="1 2" key="1">
    <citation type="journal article" date="2019" name="Mol. Ecol. Resour.">
        <title>Improving Illumina assemblies with Hi-C and long reads: an example with the North African dromedary.</title>
        <authorList>
            <person name="Elbers J.P."/>
            <person name="Rogers M.F."/>
            <person name="Perelman P.L."/>
            <person name="Proskuryakova A.A."/>
            <person name="Serdyukova N.A."/>
            <person name="Johnson W.E."/>
            <person name="Horin P."/>
            <person name="Corander J."/>
            <person name="Murphy D."/>
            <person name="Burger P.A."/>
        </authorList>
    </citation>
    <scope>NUCLEOTIDE SEQUENCE [LARGE SCALE GENOMIC DNA]</scope>
    <source>
        <strain evidence="1">Drom800</strain>
        <tissue evidence="1">Blood</tissue>
    </source>
</reference>
<comment type="caution">
    <text evidence="1">The sequence shown here is derived from an EMBL/GenBank/DDBJ whole genome shotgun (WGS) entry which is preliminary data.</text>
</comment>
<sequence>MFLSPHTCLLPTLLVLNPVSRLWKEVVSDKV</sequence>
<proteinExistence type="predicted"/>
<name>A0A5N4D239_CAMDR</name>
<dbReference type="Proteomes" id="UP000299084">
    <property type="component" value="Unassembled WGS sequence"/>
</dbReference>
<dbReference type="EMBL" id="JWIN03000016">
    <property type="protein sequence ID" value="KAB1265126.1"/>
    <property type="molecule type" value="Genomic_DNA"/>
</dbReference>
<evidence type="ECO:0000313" key="1">
    <source>
        <dbReference type="EMBL" id="KAB1265126.1"/>
    </source>
</evidence>